<comment type="pathway">
    <text evidence="1">Lipid metabolism.</text>
</comment>
<dbReference type="GO" id="GO:0006654">
    <property type="term" value="P:phosphatidic acid biosynthetic process"/>
    <property type="evidence" value="ECO:0007669"/>
    <property type="project" value="TreeGrafter"/>
</dbReference>
<dbReference type="SUPFAM" id="SSF69593">
    <property type="entry name" value="Glycerol-3-phosphate (1)-acyltransferase"/>
    <property type="match status" value="1"/>
</dbReference>
<keyword evidence="3 6" id="KW-0012">Acyltransferase</keyword>
<dbReference type="SMART" id="SM00563">
    <property type="entry name" value="PlsC"/>
    <property type="match status" value="1"/>
</dbReference>
<evidence type="ECO:0000256" key="1">
    <source>
        <dbReference type="ARBA" id="ARBA00005189"/>
    </source>
</evidence>
<dbReference type="CDD" id="cd07989">
    <property type="entry name" value="LPLAT_AGPAT-like"/>
    <property type="match status" value="1"/>
</dbReference>
<keyword evidence="4" id="KW-0812">Transmembrane</keyword>
<sequence length="250" mass="28063">MVLIWRWIMSILFVVVNAVVMAILGIVFLPWAVLSPQGALIACKSYTYWVQFTARWLVGITWELRGDVPGEECLIVAKHQSFLDILIIFQAVPRPRFIMKRELLWTPIIGIYAWRLGCVPVARGKRGAAIRRMMEDVRSGRVPPGQLVIYPQGTRVKPGDYKPFKVGSYVLYNQLGQPCVPTATNAGLFWPKGTMLRKPGHAVVEFMPRLEPGMAQAPFMAHLENEIEAGSNALMREAGYDGELPKARNA</sequence>
<comment type="caution">
    <text evidence="6">The sequence shown here is derived from an EMBL/GenBank/DDBJ whole genome shotgun (WGS) entry which is preliminary data.</text>
</comment>
<organism evidence="6 7">
    <name type="scientific">Aquicoccus porphyridii</name>
    <dbReference type="NCBI Taxonomy" id="1852029"/>
    <lineage>
        <taxon>Bacteria</taxon>
        <taxon>Pseudomonadati</taxon>
        <taxon>Pseudomonadota</taxon>
        <taxon>Alphaproteobacteria</taxon>
        <taxon>Rhodobacterales</taxon>
        <taxon>Paracoccaceae</taxon>
        <taxon>Aquicoccus</taxon>
    </lineage>
</organism>
<accession>A0A5A9Z5H3</accession>
<feature type="transmembrane region" description="Helical" evidence="4">
    <location>
        <begin position="7"/>
        <end position="31"/>
    </location>
</feature>
<evidence type="ECO:0000256" key="3">
    <source>
        <dbReference type="ARBA" id="ARBA00023315"/>
    </source>
</evidence>
<dbReference type="EMBL" id="VINQ01000013">
    <property type="protein sequence ID" value="KAA0912443.1"/>
    <property type="molecule type" value="Genomic_DNA"/>
</dbReference>
<protein>
    <submittedName>
        <fullName evidence="6">1-acyl-sn-glycerol-3-phosphate acyltransferase</fullName>
    </submittedName>
</protein>
<name>A0A5A9Z5H3_9RHOB</name>
<evidence type="ECO:0000313" key="7">
    <source>
        <dbReference type="Proteomes" id="UP000325291"/>
    </source>
</evidence>
<keyword evidence="4" id="KW-1133">Transmembrane helix</keyword>
<gene>
    <name evidence="6" type="ORF">FLO80_15365</name>
</gene>
<dbReference type="RefSeq" id="WP_111367290.1">
    <property type="nucleotide sequence ID" value="NZ_JASHJG010000035.1"/>
</dbReference>
<feature type="domain" description="Phospholipid/glycerol acyltransferase" evidence="5">
    <location>
        <begin position="73"/>
        <end position="187"/>
    </location>
</feature>
<evidence type="ECO:0000259" key="5">
    <source>
        <dbReference type="SMART" id="SM00563"/>
    </source>
</evidence>
<evidence type="ECO:0000256" key="4">
    <source>
        <dbReference type="SAM" id="Phobius"/>
    </source>
</evidence>
<dbReference type="GO" id="GO:0003841">
    <property type="term" value="F:1-acylglycerol-3-phosphate O-acyltransferase activity"/>
    <property type="evidence" value="ECO:0007669"/>
    <property type="project" value="TreeGrafter"/>
</dbReference>
<reference evidence="6 7" key="1">
    <citation type="submission" date="2019-07" db="EMBL/GenBank/DDBJ databases">
        <title>Aquicoccus porphyridii gen. nov., sp. nov., isolated from a small marine red alga, Porphyridium marinum.</title>
        <authorList>
            <person name="Liu L."/>
        </authorList>
    </citation>
    <scope>NUCLEOTIDE SEQUENCE [LARGE SCALE GENOMIC DNA]</scope>
    <source>
        <strain evidence="6 7">L1 8-17</strain>
    </source>
</reference>
<dbReference type="Pfam" id="PF01553">
    <property type="entry name" value="Acyltransferase"/>
    <property type="match status" value="1"/>
</dbReference>
<evidence type="ECO:0000313" key="6">
    <source>
        <dbReference type="EMBL" id="KAA0912443.1"/>
    </source>
</evidence>
<proteinExistence type="predicted"/>
<keyword evidence="2 6" id="KW-0808">Transferase</keyword>
<keyword evidence="7" id="KW-1185">Reference proteome</keyword>
<dbReference type="InterPro" id="IPR002123">
    <property type="entry name" value="Plipid/glycerol_acylTrfase"/>
</dbReference>
<keyword evidence="4" id="KW-0472">Membrane</keyword>
<dbReference type="Proteomes" id="UP000325291">
    <property type="component" value="Unassembled WGS sequence"/>
</dbReference>
<dbReference type="AlphaFoldDB" id="A0A5A9Z5H3"/>
<evidence type="ECO:0000256" key="2">
    <source>
        <dbReference type="ARBA" id="ARBA00022679"/>
    </source>
</evidence>
<dbReference type="PANTHER" id="PTHR10434:SF40">
    <property type="entry name" value="1-ACYL-SN-GLYCEROL-3-PHOSPHATE ACYLTRANSFERASE"/>
    <property type="match status" value="1"/>
</dbReference>
<dbReference type="PANTHER" id="PTHR10434">
    <property type="entry name" value="1-ACYL-SN-GLYCEROL-3-PHOSPHATE ACYLTRANSFERASE"/>
    <property type="match status" value="1"/>
</dbReference>